<dbReference type="PANTHER" id="PTHR31932">
    <property type="entry name" value="TUBULIN POLYGLUTAMYLASE COMPLEX SUBUNIT 1"/>
    <property type="match status" value="1"/>
</dbReference>
<evidence type="ECO:0000313" key="2">
    <source>
        <dbReference type="EMBL" id="CAD8274056.1"/>
    </source>
</evidence>
<accession>A0A7R9USS6</accession>
<dbReference type="Gene3D" id="1.20.890.10">
    <property type="entry name" value="cAMP-dependent protein kinase regulatory subunit, dimerization-anchoring domain"/>
    <property type="match status" value="1"/>
</dbReference>
<name>A0A7R9USS6_DIALT</name>
<dbReference type="InterPro" id="IPR039235">
    <property type="entry name" value="TPGS1"/>
</dbReference>
<feature type="domain" description="Tubulin polyglutamylase complex subunit 1-like C-terminal" evidence="1">
    <location>
        <begin position="61"/>
        <end position="233"/>
    </location>
</feature>
<dbReference type="GO" id="GO:0008017">
    <property type="term" value="F:microtubule binding"/>
    <property type="evidence" value="ECO:0007669"/>
    <property type="project" value="TreeGrafter"/>
</dbReference>
<dbReference type="InterPro" id="IPR057632">
    <property type="entry name" value="TPGS1_C"/>
</dbReference>
<gene>
    <name evidence="2" type="ORF">PLUT1463_LOCUS8372</name>
</gene>
<evidence type="ECO:0000259" key="1">
    <source>
        <dbReference type="Pfam" id="PF24480"/>
    </source>
</evidence>
<protein>
    <recommendedName>
        <fullName evidence="1">Tubulin polyglutamylase complex subunit 1-like C-terminal domain-containing protein</fullName>
    </recommendedName>
</protein>
<sequence>MTVADRGACMAVEASRHEYLDKSGLWAYLKDVVTLLLENRPDEPVDAIADYFRHILQGSSPMLRAHRFIRLARPGAPSFADNLLAAYCALDPVPSAREVVGLRLPQVAVALYKRLINLLCADLPVDVALVVLTSLGSGAREDDVVNFAQFRAGVEACLLHETLFEECELLHADVHYEAMRSGISPRACAIAVLDQLLGTGGVAHAALGAACGALALSPDALKAALQRARTHGEGMELARSVLERAEHVSSGERSRALSVNGDERGELTRETFARAVFGAVGASSASGHGARG</sequence>
<dbReference type="AlphaFoldDB" id="A0A7R9USS6"/>
<proteinExistence type="predicted"/>
<dbReference type="CDD" id="cd22959">
    <property type="entry name" value="DD_C11orf49"/>
    <property type="match status" value="1"/>
</dbReference>
<dbReference type="PANTHER" id="PTHR31932:SF2">
    <property type="entry name" value="TUBULIN POLYGLUTAMYLASE COMPLEX SUBUNIT 1"/>
    <property type="match status" value="1"/>
</dbReference>
<dbReference type="Pfam" id="PF24480">
    <property type="entry name" value="TPGS1_C"/>
    <property type="match status" value="1"/>
</dbReference>
<dbReference type="EMBL" id="HBEB01013006">
    <property type="protein sequence ID" value="CAD8274056.1"/>
    <property type="molecule type" value="Transcribed_RNA"/>
</dbReference>
<reference evidence="2" key="1">
    <citation type="submission" date="2021-01" db="EMBL/GenBank/DDBJ databases">
        <authorList>
            <person name="Corre E."/>
            <person name="Pelletier E."/>
            <person name="Niang G."/>
            <person name="Scheremetjew M."/>
            <person name="Finn R."/>
            <person name="Kale V."/>
            <person name="Holt S."/>
            <person name="Cochrane G."/>
            <person name="Meng A."/>
            <person name="Brown T."/>
            <person name="Cohen L."/>
        </authorList>
    </citation>
    <scope>NUCLEOTIDE SEQUENCE</scope>
    <source>
        <strain evidence="2">RCC1537</strain>
    </source>
</reference>
<organism evidence="2">
    <name type="scientific">Diacronema lutheri</name>
    <name type="common">Unicellular marine alga</name>
    <name type="synonym">Monochrysis lutheri</name>
    <dbReference type="NCBI Taxonomy" id="2081491"/>
    <lineage>
        <taxon>Eukaryota</taxon>
        <taxon>Haptista</taxon>
        <taxon>Haptophyta</taxon>
        <taxon>Pavlovophyceae</taxon>
        <taxon>Pavlovales</taxon>
        <taxon>Pavlovaceae</taxon>
        <taxon>Diacronema</taxon>
    </lineage>
</organism>